<feature type="domain" description="SH3b" evidence="2">
    <location>
        <begin position="117"/>
        <end position="187"/>
    </location>
</feature>
<feature type="signal peptide" evidence="1">
    <location>
        <begin position="1"/>
        <end position="33"/>
    </location>
</feature>
<dbReference type="Proteomes" id="UP000475214">
    <property type="component" value="Unassembled WGS sequence"/>
</dbReference>
<dbReference type="Pfam" id="PF08239">
    <property type="entry name" value="SH3_3"/>
    <property type="match status" value="1"/>
</dbReference>
<gene>
    <name evidence="3" type="ORF">G1H10_29355</name>
</gene>
<dbReference type="SMART" id="SM00287">
    <property type="entry name" value="SH3b"/>
    <property type="match status" value="2"/>
</dbReference>
<evidence type="ECO:0000259" key="2">
    <source>
        <dbReference type="SMART" id="SM00287"/>
    </source>
</evidence>
<evidence type="ECO:0000313" key="3">
    <source>
        <dbReference type="EMBL" id="NEE04285.1"/>
    </source>
</evidence>
<evidence type="ECO:0000313" key="4">
    <source>
        <dbReference type="Proteomes" id="UP000475214"/>
    </source>
</evidence>
<accession>A0A6L9SFZ6</accession>
<comment type="caution">
    <text evidence="3">The sequence shown here is derived from an EMBL/GenBank/DDBJ whole genome shotgun (WGS) entry which is preliminary data.</text>
</comment>
<keyword evidence="4" id="KW-1185">Reference proteome</keyword>
<dbReference type="InterPro" id="IPR003646">
    <property type="entry name" value="SH3-like_bac-type"/>
</dbReference>
<dbReference type="Gene3D" id="2.30.30.40">
    <property type="entry name" value="SH3 Domains"/>
    <property type="match status" value="2"/>
</dbReference>
<reference evidence="3 4" key="1">
    <citation type="submission" date="2020-02" db="EMBL/GenBank/DDBJ databases">
        <authorList>
            <person name="Li X.-J."/>
            <person name="Han X.-M."/>
        </authorList>
    </citation>
    <scope>NUCLEOTIDE SEQUENCE [LARGE SCALE GENOMIC DNA]</scope>
    <source>
        <strain evidence="3 4">CCTCC AB 2017055</strain>
    </source>
</reference>
<feature type="chain" id="PRO_5026687702" evidence="1">
    <location>
        <begin position="34"/>
        <end position="193"/>
    </location>
</feature>
<dbReference type="AlphaFoldDB" id="A0A6L9SFZ6"/>
<dbReference type="RefSeq" id="WP_163744670.1">
    <property type="nucleotide sequence ID" value="NZ_JAAGOA010000031.1"/>
</dbReference>
<protein>
    <submittedName>
        <fullName evidence="3">SH3 domain-containing protein</fullName>
    </submittedName>
</protein>
<organism evidence="3 4">
    <name type="scientific">Phytoactinopolyspora halotolerans</name>
    <dbReference type="NCBI Taxonomy" id="1981512"/>
    <lineage>
        <taxon>Bacteria</taxon>
        <taxon>Bacillati</taxon>
        <taxon>Actinomycetota</taxon>
        <taxon>Actinomycetes</taxon>
        <taxon>Jiangellales</taxon>
        <taxon>Jiangellaceae</taxon>
        <taxon>Phytoactinopolyspora</taxon>
    </lineage>
</organism>
<evidence type="ECO:0000256" key="1">
    <source>
        <dbReference type="SAM" id="SignalP"/>
    </source>
</evidence>
<dbReference type="EMBL" id="JAAGOA010000031">
    <property type="protein sequence ID" value="NEE04285.1"/>
    <property type="molecule type" value="Genomic_DNA"/>
</dbReference>
<feature type="domain" description="SH3b" evidence="2">
    <location>
        <begin position="37"/>
        <end position="108"/>
    </location>
</feature>
<name>A0A6L9SFZ6_9ACTN</name>
<sequence>MIIRRHIRQIALAIGTAAVIPLGLMAAAGPAHASHAPYEGKVTASTGLNVRSAPTGYASKVGSLKRGTTVRIQCKVFGPSVAGNSLWYKLGNGNWATARYIANVGSAPRFCGDGKEYTGKVVSRTSLNVRSGPHGANAKVSSAPRGHSLELVCKVNGQRVDGNPRWYQLVGDGGGQWVSARYVSNVGSAPPYC</sequence>
<keyword evidence="1" id="KW-0732">Signal</keyword>
<proteinExistence type="predicted"/>